<gene>
    <name evidence="1" type="ORF">KSP39_PZI005767</name>
</gene>
<organism evidence="1 2">
    <name type="scientific">Platanthera zijinensis</name>
    <dbReference type="NCBI Taxonomy" id="2320716"/>
    <lineage>
        <taxon>Eukaryota</taxon>
        <taxon>Viridiplantae</taxon>
        <taxon>Streptophyta</taxon>
        <taxon>Embryophyta</taxon>
        <taxon>Tracheophyta</taxon>
        <taxon>Spermatophyta</taxon>
        <taxon>Magnoliopsida</taxon>
        <taxon>Liliopsida</taxon>
        <taxon>Asparagales</taxon>
        <taxon>Orchidaceae</taxon>
        <taxon>Orchidoideae</taxon>
        <taxon>Orchideae</taxon>
        <taxon>Orchidinae</taxon>
        <taxon>Platanthera</taxon>
    </lineage>
</organism>
<proteinExistence type="predicted"/>
<evidence type="ECO:0000313" key="1">
    <source>
        <dbReference type="EMBL" id="KAK8949713.1"/>
    </source>
</evidence>
<accession>A0AAP0GBV6</accession>
<keyword evidence="2" id="KW-1185">Reference proteome</keyword>
<dbReference type="PANTHER" id="PTHR33356">
    <property type="entry name" value="TIP41-LIKE PROTEIN"/>
    <property type="match status" value="1"/>
</dbReference>
<dbReference type="EMBL" id="JBBWWQ010000004">
    <property type="protein sequence ID" value="KAK8949713.1"/>
    <property type="molecule type" value="Genomic_DNA"/>
</dbReference>
<dbReference type="AlphaFoldDB" id="A0AAP0GBV6"/>
<dbReference type="Proteomes" id="UP001418222">
    <property type="component" value="Unassembled WGS sequence"/>
</dbReference>
<protein>
    <submittedName>
        <fullName evidence="1">Uncharacterized protein</fullName>
    </submittedName>
</protein>
<reference evidence="1 2" key="1">
    <citation type="journal article" date="2022" name="Nat. Plants">
        <title>Genomes of leafy and leafless Platanthera orchids illuminate the evolution of mycoheterotrophy.</title>
        <authorList>
            <person name="Li M.H."/>
            <person name="Liu K.W."/>
            <person name="Li Z."/>
            <person name="Lu H.C."/>
            <person name="Ye Q.L."/>
            <person name="Zhang D."/>
            <person name="Wang J.Y."/>
            <person name="Li Y.F."/>
            <person name="Zhong Z.M."/>
            <person name="Liu X."/>
            <person name="Yu X."/>
            <person name="Liu D.K."/>
            <person name="Tu X.D."/>
            <person name="Liu B."/>
            <person name="Hao Y."/>
            <person name="Liao X.Y."/>
            <person name="Jiang Y.T."/>
            <person name="Sun W.H."/>
            <person name="Chen J."/>
            <person name="Chen Y.Q."/>
            <person name="Ai Y."/>
            <person name="Zhai J.W."/>
            <person name="Wu S.S."/>
            <person name="Zhou Z."/>
            <person name="Hsiao Y.Y."/>
            <person name="Wu W.L."/>
            <person name="Chen Y.Y."/>
            <person name="Lin Y.F."/>
            <person name="Hsu J.L."/>
            <person name="Li C.Y."/>
            <person name="Wang Z.W."/>
            <person name="Zhao X."/>
            <person name="Zhong W.Y."/>
            <person name="Ma X.K."/>
            <person name="Ma L."/>
            <person name="Huang J."/>
            <person name="Chen G.Z."/>
            <person name="Huang M.Z."/>
            <person name="Huang L."/>
            <person name="Peng D.H."/>
            <person name="Luo Y.B."/>
            <person name="Zou S.Q."/>
            <person name="Chen S.P."/>
            <person name="Lan S."/>
            <person name="Tsai W.C."/>
            <person name="Van de Peer Y."/>
            <person name="Liu Z.J."/>
        </authorList>
    </citation>
    <scope>NUCLEOTIDE SEQUENCE [LARGE SCALE GENOMIC DNA]</scope>
    <source>
        <strain evidence="1">Lor287</strain>
    </source>
</reference>
<sequence>MANDLPPNLDDGELWLPSDVIRAVGVCRHDHRRVPSSLAGAAYPADFAFMDSLAQKIAAFGLLERRRAIHAVKPFRDLPPNPEFQFHGQGRSVGYKAPTGRRAGSGDVVYGAGGGTGAFFPVSRAVHKFHPGIPGDAQVVELQLERARFFQRQNQSLGLNRYLPTRAKTSGRESGGTGVFIPRTVSVDSRKKPLSVKKGSVQFQQRQPMWNPMPGQPAANFLPPSEIFLPHDWTY</sequence>
<comment type="caution">
    <text evidence="1">The sequence shown here is derived from an EMBL/GenBank/DDBJ whole genome shotgun (WGS) entry which is preliminary data.</text>
</comment>
<name>A0AAP0GBV6_9ASPA</name>
<dbReference type="PANTHER" id="PTHR33356:SF34">
    <property type="match status" value="1"/>
</dbReference>
<evidence type="ECO:0000313" key="2">
    <source>
        <dbReference type="Proteomes" id="UP001418222"/>
    </source>
</evidence>